<keyword evidence="3" id="KW-1185">Reference proteome</keyword>
<dbReference type="OMA" id="ADMYGFR"/>
<reference evidence="1" key="2">
    <citation type="submission" date="2010-05" db="EMBL/GenBank/DDBJ databases">
        <title>The Genome Sequence of Magnaporthe poae strain ATCC 64411.</title>
        <authorList>
            <consortium name="The Broad Institute Genome Sequencing Platform"/>
            <consortium name="Broad Institute Genome Sequencing Center for Infectious Disease"/>
            <person name="Ma L.-J."/>
            <person name="Dead R."/>
            <person name="Young S."/>
            <person name="Zeng Q."/>
            <person name="Koehrsen M."/>
            <person name="Alvarado L."/>
            <person name="Berlin A."/>
            <person name="Chapman S.B."/>
            <person name="Chen Z."/>
            <person name="Freedman E."/>
            <person name="Gellesch M."/>
            <person name="Goldberg J."/>
            <person name="Griggs A."/>
            <person name="Gujja S."/>
            <person name="Heilman E.R."/>
            <person name="Heiman D."/>
            <person name="Hepburn T."/>
            <person name="Howarth C."/>
            <person name="Jen D."/>
            <person name="Larson L."/>
            <person name="Mehta T."/>
            <person name="Neiman D."/>
            <person name="Pearson M."/>
            <person name="Roberts A."/>
            <person name="Saif S."/>
            <person name="Shea T."/>
            <person name="Shenoy N."/>
            <person name="Sisk P."/>
            <person name="Stolte C."/>
            <person name="Sykes S."/>
            <person name="Walk T."/>
            <person name="White J."/>
            <person name="Yandava C."/>
            <person name="Haas B."/>
            <person name="Nusbaum C."/>
            <person name="Birren B."/>
        </authorList>
    </citation>
    <scope>NUCLEOTIDE SEQUENCE</scope>
    <source>
        <strain evidence="1">ATCC 64411</strain>
    </source>
</reference>
<dbReference type="EMBL" id="ADBL01000371">
    <property type="status" value="NOT_ANNOTATED_CDS"/>
    <property type="molecule type" value="Genomic_DNA"/>
</dbReference>
<reference evidence="1" key="3">
    <citation type="submission" date="2011-03" db="EMBL/GenBank/DDBJ databases">
        <title>Annotation of Magnaporthe poae ATCC 64411.</title>
        <authorList>
            <person name="Ma L.-J."/>
            <person name="Dead R."/>
            <person name="Young S.K."/>
            <person name="Zeng Q."/>
            <person name="Gargeya S."/>
            <person name="Fitzgerald M."/>
            <person name="Haas B."/>
            <person name="Abouelleil A."/>
            <person name="Alvarado L."/>
            <person name="Arachchi H.M."/>
            <person name="Berlin A."/>
            <person name="Brown A."/>
            <person name="Chapman S.B."/>
            <person name="Chen Z."/>
            <person name="Dunbar C."/>
            <person name="Freedman E."/>
            <person name="Gearin G."/>
            <person name="Gellesch M."/>
            <person name="Goldberg J."/>
            <person name="Griggs A."/>
            <person name="Gujja S."/>
            <person name="Heiman D."/>
            <person name="Howarth C."/>
            <person name="Larson L."/>
            <person name="Lui A."/>
            <person name="MacDonald P.J.P."/>
            <person name="Mehta T."/>
            <person name="Montmayeur A."/>
            <person name="Murphy C."/>
            <person name="Neiman D."/>
            <person name="Pearson M."/>
            <person name="Priest M."/>
            <person name="Roberts A."/>
            <person name="Saif S."/>
            <person name="Shea T."/>
            <person name="Shenoy N."/>
            <person name="Sisk P."/>
            <person name="Stolte C."/>
            <person name="Sykes S."/>
            <person name="Yandava C."/>
            <person name="Wortman J."/>
            <person name="Nusbaum C."/>
            <person name="Birren B."/>
        </authorList>
    </citation>
    <scope>NUCLEOTIDE SEQUENCE</scope>
    <source>
        <strain evidence="1">ATCC 64411</strain>
    </source>
</reference>
<reference evidence="2" key="4">
    <citation type="journal article" date="2015" name="G3 (Bethesda)">
        <title>Genome sequences of three phytopathogenic species of the Magnaporthaceae family of fungi.</title>
        <authorList>
            <person name="Okagaki L.H."/>
            <person name="Nunes C.C."/>
            <person name="Sailsbery J."/>
            <person name="Clay B."/>
            <person name="Brown D."/>
            <person name="John T."/>
            <person name="Oh Y."/>
            <person name="Young N."/>
            <person name="Fitzgerald M."/>
            <person name="Haas B.J."/>
            <person name="Zeng Q."/>
            <person name="Young S."/>
            <person name="Adiconis X."/>
            <person name="Fan L."/>
            <person name="Levin J.Z."/>
            <person name="Mitchell T.K."/>
            <person name="Okubara P.A."/>
            <person name="Farman M.L."/>
            <person name="Kohn L.M."/>
            <person name="Birren B."/>
            <person name="Ma L.-J."/>
            <person name="Dean R.A."/>
        </authorList>
    </citation>
    <scope>NUCLEOTIDE SEQUENCE</scope>
    <source>
        <strain evidence="2">ATCC 64411 / 73-15</strain>
    </source>
</reference>
<dbReference type="eggNOG" id="ENOG502S6XE">
    <property type="taxonomic scope" value="Eukaryota"/>
</dbReference>
<dbReference type="PANTHER" id="PTHR38797">
    <property type="entry name" value="NUCLEAR PORE COMPLEX PROTEIN NUP85-RELATED"/>
    <property type="match status" value="1"/>
</dbReference>
<evidence type="ECO:0000313" key="1">
    <source>
        <dbReference type="EMBL" id="KLU82472.1"/>
    </source>
</evidence>
<name>A0A0C4DNZ5_MAGP6</name>
<dbReference type="InterPro" id="IPR053204">
    <property type="entry name" value="Oxopyrrolidines_Biosynth-assoc"/>
</dbReference>
<dbReference type="STRING" id="644358.A0A0C4DNZ5"/>
<dbReference type="Proteomes" id="UP000011715">
    <property type="component" value="Unassembled WGS sequence"/>
</dbReference>
<gene>
    <name evidence="1" type="ORF">MAPG_01544</name>
</gene>
<dbReference type="Pfam" id="PF12311">
    <property type="entry name" value="DUF3632"/>
    <property type="match status" value="1"/>
</dbReference>
<proteinExistence type="predicted"/>
<evidence type="ECO:0000313" key="2">
    <source>
        <dbReference type="EnsemblFungi" id="MAPG_01544T0"/>
    </source>
</evidence>
<dbReference type="EMBL" id="GL876966">
    <property type="protein sequence ID" value="KLU82472.1"/>
    <property type="molecule type" value="Genomic_DNA"/>
</dbReference>
<dbReference type="InterPro" id="IPR022085">
    <property type="entry name" value="OpdG"/>
</dbReference>
<reference evidence="3" key="1">
    <citation type="submission" date="2010-05" db="EMBL/GenBank/DDBJ databases">
        <title>The genome sequence of Magnaporthe poae strain ATCC 64411.</title>
        <authorList>
            <person name="Ma L.-J."/>
            <person name="Dead R."/>
            <person name="Young S."/>
            <person name="Zeng Q."/>
            <person name="Koehrsen M."/>
            <person name="Alvarado L."/>
            <person name="Berlin A."/>
            <person name="Chapman S.B."/>
            <person name="Chen Z."/>
            <person name="Freedman E."/>
            <person name="Gellesch M."/>
            <person name="Goldberg J."/>
            <person name="Griggs A."/>
            <person name="Gujja S."/>
            <person name="Heilman E.R."/>
            <person name="Heiman D."/>
            <person name="Hepburn T."/>
            <person name="Howarth C."/>
            <person name="Jen D."/>
            <person name="Larson L."/>
            <person name="Mehta T."/>
            <person name="Neiman D."/>
            <person name="Pearson M."/>
            <person name="Roberts A."/>
            <person name="Saif S."/>
            <person name="Shea T."/>
            <person name="Shenoy N."/>
            <person name="Sisk P."/>
            <person name="Stolte C."/>
            <person name="Sykes S."/>
            <person name="Walk T."/>
            <person name="White J."/>
            <person name="Yandava C."/>
            <person name="Haas B."/>
            <person name="Nusbaum C."/>
            <person name="Birren B."/>
        </authorList>
    </citation>
    <scope>NUCLEOTIDE SEQUENCE [LARGE SCALE GENOMIC DNA]</scope>
    <source>
        <strain evidence="3">ATCC 64411 / 73-15</strain>
    </source>
</reference>
<sequence>MSSDNSSHLAYKLLRPLASGQPAGDADVTKAVSELTRLVEPSSLPGGDSVDDVLWDMWHAVFQVAADTPHQSQSDGLVNFMTQLRKTTVFGPDGNAVRAEENRKVWDDVPQFGWVARDIWNFSPSDPSATAARQANFNNQTAFLARLTMRADTKQADTWHPFDYSMYALWSMRDAFEEPSPNDHTQDKTAAIKNAAVWLRYAGERLRDLSSAGRDLPERTGIAGDLHSDKDWKGFRQDRWVVWKNGFEAALGEQKMDAETREMIKTGMDLL</sequence>
<accession>A0A0C4DNZ5</accession>
<dbReference type="VEuPathDB" id="FungiDB:MAPG_01544"/>
<dbReference type="PANTHER" id="PTHR38797:SF6">
    <property type="match status" value="1"/>
</dbReference>
<dbReference type="AlphaFoldDB" id="A0A0C4DNZ5"/>
<reference evidence="2" key="5">
    <citation type="submission" date="2015-06" db="UniProtKB">
        <authorList>
            <consortium name="EnsemblFungi"/>
        </authorList>
    </citation>
    <scope>IDENTIFICATION</scope>
    <source>
        <strain evidence="2">ATCC 64411</strain>
    </source>
</reference>
<dbReference type="EnsemblFungi" id="MAPG_01544T0">
    <property type="protein sequence ID" value="MAPG_01544T0"/>
    <property type="gene ID" value="MAPG_01544"/>
</dbReference>
<dbReference type="OrthoDB" id="3350591at2759"/>
<organism evidence="2 3">
    <name type="scientific">Magnaporthiopsis poae (strain ATCC 64411 / 73-15)</name>
    <name type="common">Kentucky bluegrass fungus</name>
    <name type="synonym">Magnaporthe poae</name>
    <dbReference type="NCBI Taxonomy" id="644358"/>
    <lineage>
        <taxon>Eukaryota</taxon>
        <taxon>Fungi</taxon>
        <taxon>Dikarya</taxon>
        <taxon>Ascomycota</taxon>
        <taxon>Pezizomycotina</taxon>
        <taxon>Sordariomycetes</taxon>
        <taxon>Sordariomycetidae</taxon>
        <taxon>Magnaporthales</taxon>
        <taxon>Magnaporthaceae</taxon>
        <taxon>Magnaporthiopsis</taxon>
    </lineage>
</organism>
<protein>
    <submittedName>
        <fullName evidence="1 2">Uncharacterized protein</fullName>
    </submittedName>
</protein>
<evidence type="ECO:0000313" key="3">
    <source>
        <dbReference type="Proteomes" id="UP000011715"/>
    </source>
</evidence>